<keyword evidence="6" id="KW-1185">Reference proteome</keyword>
<dbReference type="PROSITE" id="PS51257">
    <property type="entry name" value="PROKAR_LIPOPROTEIN"/>
    <property type="match status" value="1"/>
</dbReference>
<comment type="caution">
    <text evidence="5">The sequence shown here is derived from an EMBL/GenBank/DDBJ whole genome shotgun (WGS) entry which is preliminary data.</text>
</comment>
<dbReference type="Gene3D" id="1.10.287.470">
    <property type="entry name" value="Helix hairpin bin"/>
    <property type="match status" value="1"/>
</dbReference>
<evidence type="ECO:0000313" key="6">
    <source>
        <dbReference type="Proteomes" id="UP000326903"/>
    </source>
</evidence>
<dbReference type="GO" id="GO:0030313">
    <property type="term" value="C:cell envelope"/>
    <property type="evidence" value="ECO:0007669"/>
    <property type="project" value="TreeGrafter"/>
</dbReference>
<dbReference type="GO" id="GO:0016020">
    <property type="term" value="C:membrane"/>
    <property type="evidence" value="ECO:0007669"/>
    <property type="project" value="InterPro"/>
</dbReference>
<dbReference type="Pfam" id="PF25954">
    <property type="entry name" value="Beta-barrel_RND_2"/>
    <property type="match status" value="1"/>
</dbReference>
<dbReference type="SUPFAM" id="SSF111369">
    <property type="entry name" value="HlyD-like secretion proteins"/>
    <property type="match status" value="1"/>
</dbReference>
<evidence type="ECO:0000259" key="4">
    <source>
        <dbReference type="Pfam" id="PF25973"/>
    </source>
</evidence>
<evidence type="ECO:0000256" key="2">
    <source>
        <dbReference type="ARBA" id="ARBA00022448"/>
    </source>
</evidence>
<dbReference type="Gene3D" id="2.40.30.170">
    <property type="match status" value="1"/>
</dbReference>
<dbReference type="Gene3D" id="2.40.50.100">
    <property type="match status" value="1"/>
</dbReference>
<evidence type="ECO:0000256" key="1">
    <source>
        <dbReference type="ARBA" id="ARBA00009477"/>
    </source>
</evidence>
<dbReference type="InterPro" id="IPR006143">
    <property type="entry name" value="RND_pump_MFP"/>
</dbReference>
<feature type="domain" description="CzcB-like barrel-sandwich hybrid" evidence="4">
    <location>
        <begin position="70"/>
        <end position="213"/>
    </location>
</feature>
<dbReference type="AlphaFoldDB" id="A0A5J5ICN5"/>
<sequence length="366" mass="40107">MNMKNIIPFFIATTLVLFACKAKVETVAVKDPPIISDSLGQIIKIDTAKNEYIEDQLSLSGEVSYDDNNVVKIFPNASGQVMSVNVSLGDKVKKGQTLAVIKSADVAGNYADLSTVNSDAAIAEKEYKNAEELYKNGISSEKDFVQAKLEYDKAMNAVKKVQMQIEINGGGKTKAGGAYFITAPRDGFIVEKNINAGSFIRNDNNQDLFTISDMKDVWVLANVFETDIPKIKVGQPAEVTTLAYPGKVFYGKVDQINSVLDPMSKAMKIKIVLPNTNMLLKPEMFTSIMLAKAESQKALEIPSTAIISDGGKNYVVTYKDRYHVRAQEVNILKVSGTKTYITGGINEGDLVISKNQILIYNSLIEE</sequence>
<reference evidence="5 6" key="1">
    <citation type="submission" date="2019-09" db="EMBL/GenBank/DDBJ databases">
        <title>Draft genome sequence of Ginsengibacter sp. BR5-29.</title>
        <authorList>
            <person name="Im W.-T."/>
        </authorList>
    </citation>
    <scope>NUCLEOTIDE SEQUENCE [LARGE SCALE GENOMIC DNA]</scope>
    <source>
        <strain evidence="5 6">BR5-29</strain>
    </source>
</reference>
<dbReference type="NCBIfam" id="TIGR01730">
    <property type="entry name" value="RND_mfp"/>
    <property type="match status" value="1"/>
</dbReference>
<dbReference type="InterPro" id="IPR058792">
    <property type="entry name" value="Beta-barrel_RND_2"/>
</dbReference>
<protein>
    <submittedName>
        <fullName evidence="5">Efflux RND transporter periplasmic adaptor subunit</fullName>
    </submittedName>
</protein>
<dbReference type="GO" id="GO:0060003">
    <property type="term" value="P:copper ion export"/>
    <property type="evidence" value="ECO:0007669"/>
    <property type="project" value="TreeGrafter"/>
</dbReference>
<dbReference type="InterPro" id="IPR051909">
    <property type="entry name" value="MFP_Cation_Efflux"/>
</dbReference>
<evidence type="ECO:0000313" key="5">
    <source>
        <dbReference type="EMBL" id="KAA9037225.1"/>
    </source>
</evidence>
<dbReference type="EMBL" id="VYQF01000006">
    <property type="protein sequence ID" value="KAA9037225.1"/>
    <property type="molecule type" value="Genomic_DNA"/>
</dbReference>
<dbReference type="FunFam" id="2.40.30.170:FF:000010">
    <property type="entry name" value="Efflux RND transporter periplasmic adaptor subunit"/>
    <property type="match status" value="1"/>
</dbReference>
<dbReference type="InterPro" id="IPR058647">
    <property type="entry name" value="BSH_CzcB-like"/>
</dbReference>
<dbReference type="Proteomes" id="UP000326903">
    <property type="component" value="Unassembled WGS sequence"/>
</dbReference>
<dbReference type="GO" id="GO:0015679">
    <property type="term" value="P:plasma membrane copper ion transport"/>
    <property type="evidence" value="ECO:0007669"/>
    <property type="project" value="TreeGrafter"/>
</dbReference>
<name>A0A5J5ICN5_9BACT</name>
<organism evidence="5 6">
    <name type="scientific">Ginsengibacter hankyongi</name>
    <dbReference type="NCBI Taxonomy" id="2607284"/>
    <lineage>
        <taxon>Bacteria</taxon>
        <taxon>Pseudomonadati</taxon>
        <taxon>Bacteroidota</taxon>
        <taxon>Chitinophagia</taxon>
        <taxon>Chitinophagales</taxon>
        <taxon>Chitinophagaceae</taxon>
        <taxon>Ginsengibacter</taxon>
    </lineage>
</organism>
<dbReference type="Pfam" id="PF25973">
    <property type="entry name" value="BSH_CzcB"/>
    <property type="match status" value="1"/>
</dbReference>
<dbReference type="Gene3D" id="2.40.420.20">
    <property type="match status" value="1"/>
</dbReference>
<dbReference type="PANTHER" id="PTHR30097:SF4">
    <property type="entry name" value="SLR6042 PROTEIN"/>
    <property type="match status" value="1"/>
</dbReference>
<proteinExistence type="inferred from homology"/>
<gene>
    <name evidence="5" type="ORF">FW778_17510</name>
</gene>
<feature type="domain" description="CusB-like beta-barrel" evidence="3">
    <location>
        <begin position="217"/>
        <end position="293"/>
    </location>
</feature>
<keyword evidence="2" id="KW-0813">Transport</keyword>
<evidence type="ECO:0000259" key="3">
    <source>
        <dbReference type="Pfam" id="PF25954"/>
    </source>
</evidence>
<dbReference type="GO" id="GO:0022857">
    <property type="term" value="F:transmembrane transporter activity"/>
    <property type="evidence" value="ECO:0007669"/>
    <property type="project" value="InterPro"/>
</dbReference>
<dbReference type="PANTHER" id="PTHR30097">
    <property type="entry name" value="CATION EFFLUX SYSTEM PROTEIN CUSB"/>
    <property type="match status" value="1"/>
</dbReference>
<accession>A0A5J5ICN5</accession>
<comment type="similarity">
    <text evidence="1">Belongs to the membrane fusion protein (MFP) (TC 8.A.1) family.</text>
</comment>